<keyword evidence="3" id="KW-1185">Reference proteome</keyword>
<dbReference type="OrthoDB" id="63519at2"/>
<keyword evidence="2" id="KW-0378">Hydrolase</keyword>
<dbReference type="Proteomes" id="UP000295075">
    <property type="component" value="Unassembled WGS sequence"/>
</dbReference>
<dbReference type="PANTHER" id="PTHR43798">
    <property type="entry name" value="MONOACYLGLYCEROL LIPASE"/>
    <property type="match status" value="1"/>
</dbReference>
<accession>A0A4R4P8D4</accession>
<dbReference type="Gene3D" id="3.40.50.1820">
    <property type="entry name" value="alpha/beta hydrolase"/>
    <property type="match status" value="1"/>
</dbReference>
<sequence length="229" mass="24102">MILDRGDAQLHGTATGCGPTVLLLHAGGEDRSVWAPIADILEKHGLRAVAFDLRGHGDSSGQATMLDAIADDVTAMIRHQPTPLVVVGASLGGLAAVASLTDTSPDIAGLILVDVVPQPDSARVRAWLDDRGLRDEHPQLVDNILAHGTEPPTIAVPVLLVRAGPTSPLTDADEARFRTTTPTLKVAHLPTAGHLIARDTPTALAHLITDHASYWLHLNRVHPLGTADT</sequence>
<protein>
    <submittedName>
        <fullName evidence="2">Alpha/beta hydrolase</fullName>
    </submittedName>
</protein>
<proteinExistence type="predicted"/>
<organism evidence="2 3">
    <name type="scientific">Kribbella albertanoniae</name>
    <dbReference type="NCBI Taxonomy" id="1266829"/>
    <lineage>
        <taxon>Bacteria</taxon>
        <taxon>Bacillati</taxon>
        <taxon>Actinomycetota</taxon>
        <taxon>Actinomycetes</taxon>
        <taxon>Propionibacteriales</taxon>
        <taxon>Kribbellaceae</taxon>
        <taxon>Kribbella</taxon>
    </lineage>
</organism>
<dbReference type="EMBL" id="SMKA01000241">
    <property type="protein sequence ID" value="TDC18801.1"/>
    <property type="molecule type" value="Genomic_DNA"/>
</dbReference>
<reference evidence="2 3" key="1">
    <citation type="submission" date="2019-03" db="EMBL/GenBank/DDBJ databases">
        <title>Draft genome sequences of novel Actinobacteria.</title>
        <authorList>
            <person name="Sahin N."/>
            <person name="Ay H."/>
            <person name="Saygin H."/>
        </authorList>
    </citation>
    <scope>NUCLEOTIDE SEQUENCE [LARGE SCALE GENOMIC DNA]</scope>
    <source>
        <strain evidence="2 3">JCM 30547</strain>
    </source>
</reference>
<feature type="domain" description="Serine aminopeptidase S33" evidence="1">
    <location>
        <begin position="20"/>
        <end position="113"/>
    </location>
</feature>
<dbReference type="AlphaFoldDB" id="A0A4R4P8D4"/>
<gene>
    <name evidence="2" type="ORF">E1261_34980</name>
</gene>
<dbReference type="InterPro" id="IPR050266">
    <property type="entry name" value="AB_hydrolase_sf"/>
</dbReference>
<evidence type="ECO:0000313" key="2">
    <source>
        <dbReference type="EMBL" id="TDC18801.1"/>
    </source>
</evidence>
<dbReference type="Pfam" id="PF12146">
    <property type="entry name" value="Hydrolase_4"/>
    <property type="match status" value="1"/>
</dbReference>
<dbReference type="InterPro" id="IPR029058">
    <property type="entry name" value="AB_hydrolase_fold"/>
</dbReference>
<dbReference type="RefSeq" id="WP_132414015.1">
    <property type="nucleotide sequence ID" value="NZ_SMKA01000241.1"/>
</dbReference>
<comment type="caution">
    <text evidence="2">The sequence shown here is derived from an EMBL/GenBank/DDBJ whole genome shotgun (WGS) entry which is preliminary data.</text>
</comment>
<name>A0A4R4P8D4_9ACTN</name>
<dbReference type="SUPFAM" id="SSF53474">
    <property type="entry name" value="alpha/beta-Hydrolases"/>
    <property type="match status" value="1"/>
</dbReference>
<evidence type="ECO:0000259" key="1">
    <source>
        <dbReference type="Pfam" id="PF12146"/>
    </source>
</evidence>
<dbReference type="InterPro" id="IPR022742">
    <property type="entry name" value="Hydrolase_4"/>
</dbReference>
<dbReference type="GO" id="GO:0016787">
    <property type="term" value="F:hydrolase activity"/>
    <property type="evidence" value="ECO:0007669"/>
    <property type="project" value="UniProtKB-KW"/>
</dbReference>
<evidence type="ECO:0000313" key="3">
    <source>
        <dbReference type="Proteomes" id="UP000295075"/>
    </source>
</evidence>